<dbReference type="InterPro" id="IPR050707">
    <property type="entry name" value="HTH_MetabolicPath_Reg"/>
</dbReference>
<keyword evidence="1" id="KW-0805">Transcription regulation</keyword>
<reference evidence="7 8" key="1">
    <citation type="submission" date="2018-08" db="EMBL/GenBank/DDBJ databases">
        <title>Genomic Encyclopedia of Archaeal and Bacterial Type Strains, Phase II (KMG-II): from individual species to whole genera.</title>
        <authorList>
            <person name="Goeker M."/>
        </authorList>
    </citation>
    <scope>NUCLEOTIDE SEQUENCE [LARGE SCALE GENOMIC DNA]</scope>
    <source>
        <strain evidence="7 8">DSM 17099</strain>
    </source>
</reference>
<dbReference type="InterPro" id="IPR029016">
    <property type="entry name" value="GAF-like_dom_sf"/>
</dbReference>
<comment type="caution">
    <text evidence="7">The sequence shown here is derived from an EMBL/GenBank/DDBJ whole genome shotgun (WGS) entry which is preliminary data.</text>
</comment>
<dbReference type="Gene3D" id="1.10.10.10">
    <property type="entry name" value="Winged helix-like DNA-binding domain superfamily/Winged helix DNA-binding domain"/>
    <property type="match status" value="1"/>
</dbReference>
<protein>
    <submittedName>
        <fullName evidence="7">IclR family transcriptional regulator</fullName>
    </submittedName>
</protein>
<evidence type="ECO:0000313" key="8">
    <source>
        <dbReference type="Proteomes" id="UP000256941"/>
    </source>
</evidence>
<dbReference type="Gene3D" id="3.30.450.40">
    <property type="match status" value="1"/>
</dbReference>
<evidence type="ECO:0000313" key="7">
    <source>
        <dbReference type="EMBL" id="REF73308.1"/>
    </source>
</evidence>
<dbReference type="EMBL" id="QTUJ01000001">
    <property type="protein sequence ID" value="REF73308.1"/>
    <property type="molecule type" value="Genomic_DNA"/>
</dbReference>
<accession>A0A3D9XUJ7</accession>
<sequence length="290" mass="31018">MVKQRTKIDKKQPDSTYYDKKRSTDQADQSPTNSLARMLGLLDLFTSAAPSWSSDALIQALGTSRSTGYRYIKALADVGMLTPVANGHYILGPRIIELDLQIRNCDPLYNSAGTALGTLVDSTGLSGVVCSLFSGSVLCVREHLAPDSPPRLFSRGQRRPLFRGAASKAILAHLGAHQLRNIYNKHSGIIATSGLGTDWSTFRENLTKIRSAGVSVSIGEFNPGVIGVAAPIFNHSGQILGSIGVASDDSKFDHKNLNDVKEAVREAAKKVTDRVAVIGTGLDRAARSVG</sequence>
<evidence type="ECO:0000256" key="1">
    <source>
        <dbReference type="ARBA" id="ARBA00023015"/>
    </source>
</evidence>
<dbReference type="Pfam" id="PF01614">
    <property type="entry name" value="IclR_C"/>
    <property type="match status" value="1"/>
</dbReference>
<feature type="compositionally biased region" description="Basic and acidic residues" evidence="4">
    <location>
        <begin position="1"/>
        <end position="25"/>
    </location>
</feature>
<dbReference type="Proteomes" id="UP000256941">
    <property type="component" value="Unassembled WGS sequence"/>
</dbReference>
<keyword evidence="2" id="KW-0238">DNA-binding</keyword>
<feature type="domain" description="HTH iclR-type" evidence="5">
    <location>
        <begin position="32"/>
        <end position="93"/>
    </location>
</feature>
<dbReference type="Pfam" id="PF09339">
    <property type="entry name" value="HTH_IclR"/>
    <property type="match status" value="1"/>
</dbReference>
<dbReference type="GO" id="GO:0045892">
    <property type="term" value="P:negative regulation of DNA-templated transcription"/>
    <property type="evidence" value="ECO:0007669"/>
    <property type="project" value="TreeGrafter"/>
</dbReference>
<dbReference type="InterPro" id="IPR036390">
    <property type="entry name" value="WH_DNA-bd_sf"/>
</dbReference>
<evidence type="ECO:0000259" key="5">
    <source>
        <dbReference type="PROSITE" id="PS51077"/>
    </source>
</evidence>
<dbReference type="PANTHER" id="PTHR30136">
    <property type="entry name" value="HELIX-TURN-HELIX TRANSCRIPTIONAL REGULATOR, ICLR FAMILY"/>
    <property type="match status" value="1"/>
</dbReference>
<evidence type="ECO:0000256" key="3">
    <source>
        <dbReference type="ARBA" id="ARBA00023163"/>
    </source>
</evidence>
<dbReference type="InterPro" id="IPR014757">
    <property type="entry name" value="Tscrpt_reg_IclR_C"/>
</dbReference>
<proteinExistence type="predicted"/>
<dbReference type="SMART" id="SM00346">
    <property type="entry name" value="HTH_ICLR"/>
    <property type="match status" value="1"/>
</dbReference>
<dbReference type="GO" id="GO:0003677">
    <property type="term" value="F:DNA binding"/>
    <property type="evidence" value="ECO:0007669"/>
    <property type="project" value="UniProtKB-KW"/>
</dbReference>
<dbReference type="PROSITE" id="PS51078">
    <property type="entry name" value="ICLR_ED"/>
    <property type="match status" value="1"/>
</dbReference>
<evidence type="ECO:0000256" key="2">
    <source>
        <dbReference type="ARBA" id="ARBA00023125"/>
    </source>
</evidence>
<organism evidence="7 8">
    <name type="scientific">Paracoccus versutus</name>
    <name type="common">Thiobacillus versutus</name>
    <dbReference type="NCBI Taxonomy" id="34007"/>
    <lineage>
        <taxon>Bacteria</taxon>
        <taxon>Pseudomonadati</taxon>
        <taxon>Pseudomonadota</taxon>
        <taxon>Alphaproteobacteria</taxon>
        <taxon>Rhodobacterales</taxon>
        <taxon>Paracoccaceae</taxon>
        <taxon>Paracoccus</taxon>
    </lineage>
</organism>
<keyword evidence="3" id="KW-0804">Transcription</keyword>
<dbReference type="GO" id="GO:0003700">
    <property type="term" value="F:DNA-binding transcription factor activity"/>
    <property type="evidence" value="ECO:0007669"/>
    <property type="project" value="TreeGrafter"/>
</dbReference>
<gene>
    <name evidence="7" type="ORF">BDD41_1857</name>
</gene>
<feature type="domain" description="IclR-ED" evidence="6">
    <location>
        <begin position="94"/>
        <end position="277"/>
    </location>
</feature>
<dbReference type="AlphaFoldDB" id="A0A3D9XUJ7"/>
<dbReference type="SUPFAM" id="SSF46785">
    <property type="entry name" value="Winged helix' DNA-binding domain"/>
    <property type="match status" value="1"/>
</dbReference>
<evidence type="ECO:0000259" key="6">
    <source>
        <dbReference type="PROSITE" id="PS51078"/>
    </source>
</evidence>
<dbReference type="PANTHER" id="PTHR30136:SF24">
    <property type="entry name" value="HTH-TYPE TRANSCRIPTIONAL REPRESSOR ALLR"/>
    <property type="match status" value="1"/>
</dbReference>
<dbReference type="InterPro" id="IPR036388">
    <property type="entry name" value="WH-like_DNA-bd_sf"/>
</dbReference>
<dbReference type="SUPFAM" id="SSF55781">
    <property type="entry name" value="GAF domain-like"/>
    <property type="match status" value="1"/>
</dbReference>
<name>A0A3D9XUJ7_PARVE</name>
<dbReference type="InterPro" id="IPR005471">
    <property type="entry name" value="Tscrpt_reg_IclR_N"/>
</dbReference>
<evidence type="ECO:0000256" key="4">
    <source>
        <dbReference type="SAM" id="MobiDB-lite"/>
    </source>
</evidence>
<dbReference type="PROSITE" id="PS51077">
    <property type="entry name" value="HTH_ICLR"/>
    <property type="match status" value="1"/>
</dbReference>
<feature type="region of interest" description="Disordered" evidence="4">
    <location>
        <begin position="1"/>
        <end position="31"/>
    </location>
</feature>